<dbReference type="Pfam" id="PF14854">
    <property type="entry name" value="LURAP"/>
    <property type="match status" value="1"/>
</dbReference>
<comment type="similarity">
    <text evidence="1">Belongs to the FAM89 family.</text>
</comment>
<feature type="compositionally biased region" description="Pro residues" evidence="2">
    <location>
        <begin position="1"/>
        <end position="11"/>
    </location>
</feature>
<dbReference type="AlphaFoldDB" id="A0A0N7ZAT3"/>
<feature type="compositionally biased region" description="Low complexity" evidence="2">
    <location>
        <begin position="233"/>
        <end position="253"/>
    </location>
</feature>
<accession>A0A0N7ZAT3</accession>
<reference evidence="3" key="1">
    <citation type="submission" date="2015-09" db="EMBL/GenBank/DDBJ databases">
        <title>Scylla olivacea transcriptome.</title>
        <authorList>
            <person name="Ikhwanuddin M."/>
        </authorList>
    </citation>
    <scope>NUCLEOTIDE SEQUENCE</scope>
</reference>
<dbReference type="PANTHER" id="PTHR46949">
    <property type="entry name" value="LEUCINE REPEAT ADAPTER PROTEIN 25"/>
    <property type="match status" value="1"/>
</dbReference>
<feature type="compositionally biased region" description="Low complexity" evidence="2">
    <location>
        <begin position="91"/>
        <end position="104"/>
    </location>
</feature>
<sequence length="253" mass="27276">MNPVPGLPPLPKSLSGLLTFAGRREGGGPERYSPPVKPNTERYSPPIRADSRTESRMDSRPESARSHYSGVGYGASAFEPYYANGSVQGFSPRSSPRSHSSSPRNQSGGGGATSGGSKTHSPRGSPPVPGSITGNNPRLSPAHAPPMRQRRPSTLDSQLAVLRKEMVGLRQLDMSLLCQLWSLNESIQEFKQLVNERAATGMDWGGGDTSAEDTDDYYGIPVRRPNPYLHPVPEQFPQLSPSSSESSLEYGNI</sequence>
<evidence type="ECO:0000256" key="2">
    <source>
        <dbReference type="SAM" id="MobiDB-lite"/>
    </source>
</evidence>
<dbReference type="PANTHER" id="PTHR46949:SF1">
    <property type="entry name" value="AT07979P2"/>
    <property type="match status" value="1"/>
</dbReference>
<dbReference type="EMBL" id="GDRN01094348">
    <property type="protein sequence ID" value="JAI59728.1"/>
    <property type="molecule type" value="Transcribed_RNA"/>
</dbReference>
<evidence type="ECO:0000313" key="3">
    <source>
        <dbReference type="EMBL" id="JAI59728.1"/>
    </source>
</evidence>
<evidence type="ECO:0000256" key="1">
    <source>
        <dbReference type="ARBA" id="ARBA00038125"/>
    </source>
</evidence>
<name>A0A0N7ZAT3_SCYOL</name>
<feature type="region of interest" description="Disordered" evidence="2">
    <location>
        <begin position="1"/>
        <end position="71"/>
    </location>
</feature>
<feature type="region of interest" description="Disordered" evidence="2">
    <location>
        <begin position="84"/>
        <end position="153"/>
    </location>
</feature>
<organism evidence="3">
    <name type="scientific">Scylla olivacea</name>
    <name type="common">Orange mud crab</name>
    <name type="synonym">Cancer olivacea</name>
    <dbReference type="NCBI Taxonomy" id="85551"/>
    <lineage>
        <taxon>Eukaryota</taxon>
        <taxon>Metazoa</taxon>
        <taxon>Ecdysozoa</taxon>
        <taxon>Arthropoda</taxon>
        <taxon>Crustacea</taxon>
        <taxon>Multicrustacea</taxon>
        <taxon>Malacostraca</taxon>
        <taxon>Eumalacostraca</taxon>
        <taxon>Eucarida</taxon>
        <taxon>Decapoda</taxon>
        <taxon>Pleocyemata</taxon>
        <taxon>Brachyura</taxon>
        <taxon>Eubrachyura</taxon>
        <taxon>Portunoidea</taxon>
        <taxon>Portunidae</taxon>
        <taxon>Portuninae</taxon>
        <taxon>Scylla</taxon>
    </lineage>
</organism>
<evidence type="ECO:0008006" key="4">
    <source>
        <dbReference type="Google" id="ProtNLM"/>
    </source>
</evidence>
<proteinExistence type="inferred from homology"/>
<feature type="compositionally biased region" description="Basic and acidic residues" evidence="2">
    <location>
        <begin position="49"/>
        <end position="65"/>
    </location>
</feature>
<protein>
    <recommendedName>
        <fullName evidence="4">Protein FAM89A</fullName>
    </recommendedName>
</protein>
<feature type="region of interest" description="Disordered" evidence="2">
    <location>
        <begin position="229"/>
        <end position="253"/>
    </location>
</feature>
<dbReference type="InterPro" id="IPR039499">
    <property type="entry name" value="LURA1/LRA25"/>
</dbReference>